<evidence type="ECO:0000259" key="6">
    <source>
        <dbReference type="PROSITE" id="PS50249"/>
    </source>
</evidence>
<dbReference type="SMART" id="SM00232">
    <property type="entry name" value="JAB_MPN"/>
    <property type="match status" value="1"/>
</dbReference>
<dbReference type="PROSITE" id="PS50249">
    <property type="entry name" value="MPN"/>
    <property type="match status" value="1"/>
</dbReference>
<accession>A0A9Y2F224</accession>
<evidence type="ECO:0000256" key="1">
    <source>
        <dbReference type="ARBA" id="ARBA00022670"/>
    </source>
</evidence>
<evidence type="ECO:0000313" key="7">
    <source>
        <dbReference type="EMBL" id="WIW95364.1"/>
    </source>
</evidence>
<evidence type="ECO:0000256" key="3">
    <source>
        <dbReference type="ARBA" id="ARBA00022801"/>
    </source>
</evidence>
<dbReference type="PANTHER" id="PTHR34858:SF1">
    <property type="entry name" value="CYSO-CYSTEINE PEPTIDASE"/>
    <property type="match status" value="1"/>
</dbReference>
<proteinExistence type="predicted"/>
<evidence type="ECO:0000256" key="4">
    <source>
        <dbReference type="ARBA" id="ARBA00022833"/>
    </source>
</evidence>
<dbReference type="KEGG" id="arue:QQX03_10490"/>
<organism evidence="7 8">
    <name type="scientific">Altererythrobacter rubellus</name>
    <dbReference type="NCBI Taxonomy" id="2173831"/>
    <lineage>
        <taxon>Bacteria</taxon>
        <taxon>Pseudomonadati</taxon>
        <taxon>Pseudomonadota</taxon>
        <taxon>Alphaproteobacteria</taxon>
        <taxon>Sphingomonadales</taxon>
        <taxon>Erythrobacteraceae</taxon>
        <taxon>Altererythrobacter</taxon>
    </lineage>
</organism>
<dbReference type="Proteomes" id="UP001231445">
    <property type="component" value="Chromosome"/>
</dbReference>
<evidence type="ECO:0000256" key="5">
    <source>
        <dbReference type="ARBA" id="ARBA00023049"/>
    </source>
</evidence>
<reference evidence="7 8" key="1">
    <citation type="submission" date="2023-06" db="EMBL/GenBank/DDBJ databases">
        <title>Altererythrobacter rubellus NBRC 112769 genome.</title>
        <authorList>
            <person name="Zhang K."/>
        </authorList>
    </citation>
    <scope>NUCLEOTIDE SEQUENCE [LARGE SCALE GENOMIC DNA]</scope>
    <source>
        <strain evidence="7 8">NBRC 112769</strain>
    </source>
</reference>
<dbReference type="SUPFAM" id="SSF102712">
    <property type="entry name" value="JAB1/MPN domain"/>
    <property type="match status" value="1"/>
</dbReference>
<keyword evidence="3" id="KW-0378">Hydrolase</keyword>
<dbReference type="AlphaFoldDB" id="A0A9Y2F224"/>
<evidence type="ECO:0000313" key="8">
    <source>
        <dbReference type="Proteomes" id="UP001231445"/>
    </source>
</evidence>
<dbReference type="InterPro" id="IPR051929">
    <property type="entry name" value="VirAsm_ModProt"/>
</dbReference>
<dbReference type="Gene3D" id="3.40.140.10">
    <property type="entry name" value="Cytidine Deaminase, domain 2"/>
    <property type="match status" value="1"/>
</dbReference>
<protein>
    <submittedName>
        <fullName evidence="7">M67 family metallopeptidase</fullName>
    </submittedName>
</protein>
<keyword evidence="4" id="KW-0862">Zinc</keyword>
<dbReference type="InterPro" id="IPR037518">
    <property type="entry name" value="MPN"/>
</dbReference>
<keyword evidence="2" id="KW-0479">Metal-binding</keyword>
<dbReference type="CDD" id="cd08070">
    <property type="entry name" value="MPN_like"/>
    <property type="match status" value="1"/>
</dbReference>
<dbReference type="RefSeq" id="WP_285975679.1">
    <property type="nucleotide sequence ID" value="NZ_CP127221.1"/>
</dbReference>
<name>A0A9Y2F224_9SPHN</name>
<feature type="domain" description="MPN" evidence="6">
    <location>
        <begin position="16"/>
        <end position="144"/>
    </location>
</feature>
<dbReference type="PANTHER" id="PTHR34858">
    <property type="entry name" value="CYSO-CYSTEINE PEPTIDASE"/>
    <property type="match status" value="1"/>
</dbReference>
<keyword evidence="1" id="KW-0645">Protease</keyword>
<dbReference type="GO" id="GO:0008270">
    <property type="term" value="F:zinc ion binding"/>
    <property type="evidence" value="ECO:0007669"/>
    <property type="project" value="TreeGrafter"/>
</dbReference>
<keyword evidence="5" id="KW-0482">Metalloprotease</keyword>
<keyword evidence="8" id="KW-1185">Reference proteome</keyword>
<gene>
    <name evidence="7" type="ORF">QQX03_10490</name>
</gene>
<dbReference type="InterPro" id="IPR000555">
    <property type="entry name" value="JAMM/MPN+_dom"/>
</dbReference>
<evidence type="ECO:0000256" key="2">
    <source>
        <dbReference type="ARBA" id="ARBA00022723"/>
    </source>
</evidence>
<dbReference type="InterPro" id="IPR028090">
    <property type="entry name" value="JAB_dom_prok"/>
</dbReference>
<dbReference type="GO" id="GO:0008235">
    <property type="term" value="F:metalloexopeptidase activity"/>
    <property type="evidence" value="ECO:0007669"/>
    <property type="project" value="TreeGrafter"/>
</dbReference>
<dbReference type="Pfam" id="PF14464">
    <property type="entry name" value="Prok-JAB"/>
    <property type="match status" value="1"/>
</dbReference>
<dbReference type="EMBL" id="CP127221">
    <property type="protein sequence ID" value="WIW95364.1"/>
    <property type="molecule type" value="Genomic_DNA"/>
</dbReference>
<sequence length="144" mass="15568">MMTSLSVMLEACAMDIKVASGVIDRILREAGKAHPLEACGIMLREGDRISDCVATRNVHPAPATHFEIDPQALIDAHRAARKGGPQVIGYYHSHPVGDARPSKTDRVMSTGDGSIWVIIAGQEIGLWRDDPDGFTEVSYAVVDD</sequence>
<dbReference type="GO" id="GO:0006508">
    <property type="term" value="P:proteolysis"/>
    <property type="evidence" value="ECO:0007669"/>
    <property type="project" value="UniProtKB-KW"/>
</dbReference>